<dbReference type="Proteomes" id="UP000429523">
    <property type="component" value="Unassembled WGS sequence"/>
</dbReference>
<dbReference type="InterPro" id="IPR052706">
    <property type="entry name" value="Membrane-Transporter-like"/>
</dbReference>
<dbReference type="SUPFAM" id="SSF52091">
    <property type="entry name" value="SpoIIaa-like"/>
    <property type="match status" value="1"/>
</dbReference>
<evidence type="ECO:0008006" key="9">
    <source>
        <dbReference type="Google" id="ProtNLM"/>
    </source>
</evidence>
<evidence type="ECO:0000313" key="6">
    <source>
        <dbReference type="Proteomes" id="UP000429523"/>
    </source>
</evidence>
<dbReference type="InterPro" id="IPR002645">
    <property type="entry name" value="STAS_dom"/>
</dbReference>
<evidence type="ECO:0000313" key="4">
    <source>
        <dbReference type="EMBL" id="KAE9074827.1"/>
    </source>
</evidence>
<dbReference type="EMBL" id="QXGD01002659">
    <property type="protein sequence ID" value="KAE9185804.1"/>
    <property type="molecule type" value="Genomic_DNA"/>
</dbReference>
<dbReference type="SUPFAM" id="SSF51206">
    <property type="entry name" value="cAMP-binding domain-like"/>
    <property type="match status" value="1"/>
</dbReference>
<dbReference type="Gene3D" id="2.60.120.10">
    <property type="entry name" value="Jelly Rolls"/>
    <property type="match status" value="1"/>
</dbReference>
<dbReference type="EMBL" id="QXGF01002670">
    <property type="protein sequence ID" value="KAE8923825.1"/>
    <property type="molecule type" value="Genomic_DNA"/>
</dbReference>
<dbReference type="InterPro" id="IPR036513">
    <property type="entry name" value="STAS_dom_sf"/>
</dbReference>
<dbReference type="Pfam" id="PF01740">
    <property type="entry name" value="STAS"/>
    <property type="match status" value="1"/>
</dbReference>
<gene>
    <name evidence="5" type="ORF">PF002_g26065</name>
    <name evidence="4" type="ORF">PF007_g25254</name>
    <name evidence="3" type="ORF">PF009_g25932</name>
</gene>
<sequence>HFEFRGYLFFGSVVQILEGVQKGVYVRKSANATADERQSFLPICASPQSIAVECLDGTPASNAHASPTEFVVMDFGRVSGMDATAARGAFLILKKYCRNRGITVVFAGVLPRIRKLLLKNDVASEESFYATAEAAIKFCETHLPARSTFEAHDRVIEPVNMLLQRFMGEPEDSRLALDGVDHFRKVEIPAGREFYRVAQSPDSFYLLARGRVTTSKNADGTIEHDNPLVQLKTVGTSSIFGEVAFFSQQRRYTAATAMEPCTVYEMTREQFEAMKKQKPALSIRLRDVVVQFMALSITITNSAEIVGQTQIKDLK</sequence>
<dbReference type="Proteomes" id="UP000440367">
    <property type="component" value="Unassembled WGS sequence"/>
</dbReference>
<dbReference type="InterPro" id="IPR000595">
    <property type="entry name" value="cNMP-bd_dom"/>
</dbReference>
<accession>A0A6A3DS27</accession>
<comment type="caution">
    <text evidence="3">The sequence shown here is derived from an EMBL/GenBank/DDBJ whole genome shotgun (WGS) entry which is preliminary data.</text>
</comment>
<protein>
    <recommendedName>
        <fullName evidence="9">Cyclic nucleotide-binding domain-containing protein</fullName>
    </recommendedName>
</protein>
<evidence type="ECO:0000313" key="5">
    <source>
        <dbReference type="EMBL" id="KAE9185804.1"/>
    </source>
</evidence>
<dbReference type="CDD" id="cd07042">
    <property type="entry name" value="STAS_SulP_like_sulfate_transporter"/>
    <property type="match status" value="1"/>
</dbReference>
<evidence type="ECO:0000259" key="1">
    <source>
        <dbReference type="PROSITE" id="PS50042"/>
    </source>
</evidence>
<evidence type="ECO:0000313" key="3">
    <source>
        <dbReference type="EMBL" id="KAE8923825.1"/>
    </source>
</evidence>
<organism evidence="3 6">
    <name type="scientific">Phytophthora fragariae</name>
    <dbReference type="NCBI Taxonomy" id="53985"/>
    <lineage>
        <taxon>Eukaryota</taxon>
        <taxon>Sar</taxon>
        <taxon>Stramenopiles</taxon>
        <taxon>Oomycota</taxon>
        <taxon>Peronosporomycetes</taxon>
        <taxon>Peronosporales</taxon>
        <taxon>Peronosporaceae</taxon>
        <taxon>Phytophthora</taxon>
    </lineage>
</organism>
<feature type="domain" description="STAS" evidence="2">
    <location>
        <begin position="1"/>
        <end position="139"/>
    </location>
</feature>
<dbReference type="Pfam" id="PF00027">
    <property type="entry name" value="cNMP_binding"/>
    <property type="match status" value="1"/>
</dbReference>
<feature type="domain" description="Cyclic nucleotide-binding" evidence="1">
    <location>
        <begin position="180"/>
        <end position="274"/>
    </location>
</feature>
<dbReference type="Proteomes" id="UP000441208">
    <property type="component" value="Unassembled WGS sequence"/>
</dbReference>
<dbReference type="InterPro" id="IPR018490">
    <property type="entry name" value="cNMP-bd_dom_sf"/>
</dbReference>
<dbReference type="Gene3D" id="3.30.750.24">
    <property type="entry name" value="STAS domain"/>
    <property type="match status" value="1"/>
</dbReference>
<dbReference type="AlphaFoldDB" id="A0A6A3DS27"/>
<name>A0A6A3DS27_9STRA</name>
<dbReference type="InterPro" id="IPR014710">
    <property type="entry name" value="RmlC-like_jellyroll"/>
</dbReference>
<dbReference type="CDD" id="cd00038">
    <property type="entry name" value="CAP_ED"/>
    <property type="match status" value="1"/>
</dbReference>
<dbReference type="PROSITE" id="PS50042">
    <property type="entry name" value="CNMP_BINDING_3"/>
    <property type="match status" value="1"/>
</dbReference>
<feature type="non-terminal residue" evidence="3">
    <location>
        <position position="1"/>
    </location>
</feature>
<evidence type="ECO:0000313" key="8">
    <source>
        <dbReference type="Proteomes" id="UP000441208"/>
    </source>
</evidence>
<reference evidence="6 7" key="1">
    <citation type="submission" date="2018-08" db="EMBL/GenBank/DDBJ databases">
        <title>Genomic investigation of the strawberry pathogen Phytophthora fragariae indicates pathogenicity is determined by transcriptional variation in three key races.</title>
        <authorList>
            <person name="Adams T.M."/>
            <person name="Armitage A.D."/>
            <person name="Sobczyk M.K."/>
            <person name="Bates H.J."/>
            <person name="Dunwell J.M."/>
            <person name="Nellist C.F."/>
            <person name="Harrison R.J."/>
        </authorList>
    </citation>
    <scope>NUCLEOTIDE SEQUENCE [LARGE SCALE GENOMIC DNA]</scope>
    <source>
        <strain evidence="5 7">BC-1</strain>
        <strain evidence="4 8">NOV-71</strain>
        <strain evidence="3 6">NOV-9</strain>
    </source>
</reference>
<dbReference type="PROSITE" id="PS50801">
    <property type="entry name" value="STAS"/>
    <property type="match status" value="1"/>
</dbReference>
<dbReference type="EMBL" id="QXFZ01002674">
    <property type="protein sequence ID" value="KAE9074827.1"/>
    <property type="molecule type" value="Genomic_DNA"/>
</dbReference>
<dbReference type="PANTHER" id="PTHR43310:SF2">
    <property type="entry name" value="SLC26A_SULP TRANSPORTER DOMAIN-CONTAINING PROTEIN"/>
    <property type="match status" value="1"/>
</dbReference>
<dbReference type="PANTHER" id="PTHR43310">
    <property type="entry name" value="SULFATE TRANSPORTER YBAR-RELATED"/>
    <property type="match status" value="1"/>
</dbReference>
<proteinExistence type="predicted"/>
<evidence type="ECO:0000259" key="2">
    <source>
        <dbReference type="PROSITE" id="PS50801"/>
    </source>
</evidence>
<evidence type="ECO:0000313" key="7">
    <source>
        <dbReference type="Proteomes" id="UP000440367"/>
    </source>
</evidence>